<organism evidence="1 2">
    <name type="scientific">Microcella alkaliphila</name>
    <dbReference type="NCBI Taxonomy" id="279828"/>
    <lineage>
        <taxon>Bacteria</taxon>
        <taxon>Bacillati</taxon>
        <taxon>Actinomycetota</taxon>
        <taxon>Actinomycetes</taxon>
        <taxon>Micrococcales</taxon>
        <taxon>Microbacteriaceae</taxon>
        <taxon>Microcella</taxon>
    </lineage>
</organism>
<gene>
    <name evidence="1" type="ORF">EV140_0318</name>
</gene>
<protein>
    <submittedName>
        <fullName evidence="1">Uncharacterized protein</fullName>
    </submittedName>
</protein>
<dbReference type="AlphaFoldDB" id="A0A4Q7TST9"/>
<sequence>MQSRLAAKLFGDREDPSSRLQEIFDDHVTTVGVPPAAREWAARILRDRRIDPRIEKEQAVAALRKANRKLTKPAAEFLVTDAQQR</sequence>
<name>A0A4Q7TST9_9MICO</name>
<dbReference type="OrthoDB" id="5123702at2"/>
<reference evidence="1 2" key="1">
    <citation type="journal article" date="2015" name="Stand. Genomic Sci.">
        <title>Genomic Encyclopedia of Bacterial and Archaeal Type Strains, Phase III: the genomes of soil and plant-associated and newly described type strains.</title>
        <authorList>
            <person name="Whitman W.B."/>
            <person name="Woyke T."/>
            <person name="Klenk H.P."/>
            <person name="Zhou Y."/>
            <person name="Lilburn T.G."/>
            <person name="Beck B.J."/>
            <person name="De Vos P."/>
            <person name="Vandamme P."/>
            <person name="Eisen J.A."/>
            <person name="Garrity G."/>
            <person name="Hugenholtz P."/>
            <person name="Kyrpides N.C."/>
        </authorList>
    </citation>
    <scope>NUCLEOTIDE SEQUENCE [LARGE SCALE GENOMIC DNA]</scope>
    <source>
        <strain evidence="1 2">AC4r</strain>
    </source>
</reference>
<dbReference type="Proteomes" id="UP000292408">
    <property type="component" value="Unassembled WGS sequence"/>
</dbReference>
<dbReference type="RefSeq" id="WP_130280382.1">
    <property type="nucleotide sequence ID" value="NZ_SGXT01000011.1"/>
</dbReference>
<comment type="caution">
    <text evidence="1">The sequence shown here is derived from an EMBL/GenBank/DDBJ whole genome shotgun (WGS) entry which is preliminary data.</text>
</comment>
<evidence type="ECO:0000313" key="1">
    <source>
        <dbReference type="EMBL" id="RZT64081.1"/>
    </source>
</evidence>
<accession>A0A4Q7TST9</accession>
<proteinExistence type="predicted"/>
<evidence type="ECO:0000313" key="2">
    <source>
        <dbReference type="Proteomes" id="UP000292408"/>
    </source>
</evidence>
<dbReference type="EMBL" id="SGXT01000011">
    <property type="protein sequence ID" value="RZT64081.1"/>
    <property type="molecule type" value="Genomic_DNA"/>
</dbReference>
<keyword evidence="2" id="KW-1185">Reference proteome</keyword>